<dbReference type="GO" id="GO:0006935">
    <property type="term" value="P:chemotaxis"/>
    <property type="evidence" value="ECO:0007669"/>
    <property type="project" value="InterPro"/>
</dbReference>
<feature type="domain" description="HAMP" evidence="6">
    <location>
        <begin position="176"/>
        <end position="228"/>
    </location>
</feature>
<comment type="similarity">
    <text evidence="2">Belongs to the methyl-accepting chemotaxis (MCP) protein family.</text>
</comment>
<keyword evidence="4" id="KW-0812">Transmembrane</keyword>
<keyword evidence="4" id="KW-0472">Membrane</keyword>
<dbReference type="GO" id="GO:0007165">
    <property type="term" value="P:signal transduction"/>
    <property type="evidence" value="ECO:0007669"/>
    <property type="project" value="UniProtKB-KW"/>
</dbReference>
<comment type="caution">
    <text evidence="7">The sequence shown here is derived from an EMBL/GenBank/DDBJ whole genome shotgun (WGS) entry which is preliminary data.</text>
</comment>
<dbReference type="SMART" id="SM00283">
    <property type="entry name" value="MA"/>
    <property type="match status" value="1"/>
</dbReference>
<keyword evidence="4" id="KW-1133">Transmembrane helix</keyword>
<dbReference type="PRINTS" id="PR00260">
    <property type="entry name" value="CHEMTRNSDUCR"/>
</dbReference>
<dbReference type="PROSITE" id="PS50885">
    <property type="entry name" value="HAMP"/>
    <property type="match status" value="1"/>
</dbReference>
<dbReference type="InterPro" id="IPR004089">
    <property type="entry name" value="MCPsignal_dom"/>
</dbReference>
<dbReference type="PANTHER" id="PTHR32089:SF112">
    <property type="entry name" value="LYSOZYME-LIKE PROTEIN-RELATED"/>
    <property type="match status" value="1"/>
</dbReference>
<dbReference type="AlphaFoldDB" id="A0A140L2V1"/>
<evidence type="ECO:0000256" key="4">
    <source>
        <dbReference type="SAM" id="Phobius"/>
    </source>
</evidence>
<name>A0A140L2V1_9FIRM</name>
<evidence type="ECO:0000256" key="1">
    <source>
        <dbReference type="ARBA" id="ARBA00023224"/>
    </source>
</evidence>
<dbReference type="GO" id="GO:0004888">
    <property type="term" value="F:transmembrane signaling receptor activity"/>
    <property type="evidence" value="ECO:0007669"/>
    <property type="project" value="InterPro"/>
</dbReference>
<dbReference type="STRING" id="520762.AN619_20460"/>
<evidence type="ECO:0000313" key="7">
    <source>
        <dbReference type="EMBL" id="KXG74876.1"/>
    </source>
</evidence>
<dbReference type="InterPro" id="IPR003660">
    <property type="entry name" value="HAMP_dom"/>
</dbReference>
<evidence type="ECO:0000259" key="5">
    <source>
        <dbReference type="PROSITE" id="PS50111"/>
    </source>
</evidence>
<dbReference type="GO" id="GO:0016020">
    <property type="term" value="C:membrane"/>
    <property type="evidence" value="ECO:0007669"/>
    <property type="project" value="InterPro"/>
</dbReference>
<evidence type="ECO:0000313" key="8">
    <source>
        <dbReference type="Proteomes" id="UP000070456"/>
    </source>
</evidence>
<dbReference type="PATRIC" id="fig|520762.4.peg.2257"/>
<evidence type="ECO:0000256" key="3">
    <source>
        <dbReference type="PROSITE-ProRule" id="PRU00284"/>
    </source>
</evidence>
<feature type="transmembrane region" description="Helical" evidence="4">
    <location>
        <begin position="154"/>
        <end position="173"/>
    </location>
</feature>
<organism evidence="7 8">
    <name type="scientific">Thermotalea metallivorans</name>
    <dbReference type="NCBI Taxonomy" id="520762"/>
    <lineage>
        <taxon>Bacteria</taxon>
        <taxon>Bacillati</taxon>
        <taxon>Bacillota</taxon>
        <taxon>Clostridia</taxon>
        <taxon>Peptostreptococcales</taxon>
        <taxon>Thermotaleaceae</taxon>
        <taxon>Thermotalea</taxon>
    </lineage>
</organism>
<proteinExistence type="inferred from homology"/>
<keyword evidence="8" id="KW-1185">Reference proteome</keyword>
<dbReference type="RefSeq" id="WP_068556622.1">
    <property type="nucleotide sequence ID" value="NZ_LOEE01000045.1"/>
</dbReference>
<dbReference type="Pfam" id="PF00015">
    <property type="entry name" value="MCPsignal"/>
    <property type="match status" value="1"/>
</dbReference>
<dbReference type="Proteomes" id="UP000070456">
    <property type="component" value="Unassembled WGS sequence"/>
</dbReference>
<gene>
    <name evidence="7" type="primary">mcpC_2</name>
    <name evidence="7" type="ORF">AN619_20460</name>
</gene>
<evidence type="ECO:0000259" key="6">
    <source>
        <dbReference type="PROSITE" id="PS50885"/>
    </source>
</evidence>
<dbReference type="InterPro" id="IPR004090">
    <property type="entry name" value="Chemotax_Me-accpt_rcpt"/>
</dbReference>
<dbReference type="SUPFAM" id="SSF58104">
    <property type="entry name" value="Methyl-accepting chemotaxis protein (MCP) signaling domain"/>
    <property type="match status" value="1"/>
</dbReference>
<dbReference type="PROSITE" id="PS50111">
    <property type="entry name" value="CHEMOTAXIS_TRANSDUC_2"/>
    <property type="match status" value="1"/>
</dbReference>
<feature type="transmembrane region" description="Helical" evidence="4">
    <location>
        <begin position="7"/>
        <end position="27"/>
    </location>
</feature>
<sequence>MKISTTLKIFVLVLFLFSIASTFMVFYQLDNMVSDGRIVNYTGIVRGATQRLTKLEIAGKPSDDLIGKLDKIINGLIHGDKDLDLPGATDGDYIAKMRDVEEHWNNLKEKIYATRGNGQVSDLLNESESFFEKTNDAVAAAESFSRSKVVTLKIFQGILFLLNFIMLVIIWGMSNRRISRPLTYLIESISNLDVSENVSDAFMKRKDEVGLLANAFQKVIDNIRSLVEDVADISKQVGESSGVLKTTTQQIASASEEVARAIDEIANGATEQAKETEEGASHLHVLGQLIEKDQKLMMDLNKATDDVNTLRDEGFEILEKLIEKTKENEKSSEEIRKVIIETNQSAEKIGVASQMIKNIANQTNLLALNAAIEAARAGESGRGFAVVAEEIRKLAEESNRFTDEITDIIKDLMGKAKEAVSTIEEVSKIVVSQAKSVEDTSIKFEGISKAIEKMKKVIEALNQSGQEMEKKKVEIISMIENLSAISEENAAGTQEVAASVEEQTATIEEISNISERLDDLAQNMWKNLLKFKHAKH</sequence>
<reference evidence="7 8" key="1">
    <citation type="submission" date="2015-12" db="EMBL/GenBank/DDBJ databases">
        <title>Draft genome sequence of the thermoanaerobe Thermotalea metallivorans, an isolate from the runoff channel of the Great Artesian Basin, Australia.</title>
        <authorList>
            <person name="Patel B.K."/>
        </authorList>
    </citation>
    <scope>NUCLEOTIDE SEQUENCE [LARGE SCALE GENOMIC DNA]</scope>
    <source>
        <strain evidence="7 8">B2-1</strain>
    </source>
</reference>
<feature type="domain" description="Methyl-accepting transducer" evidence="5">
    <location>
        <begin position="247"/>
        <end position="504"/>
    </location>
</feature>
<dbReference type="EMBL" id="LOEE01000045">
    <property type="protein sequence ID" value="KXG74876.1"/>
    <property type="molecule type" value="Genomic_DNA"/>
</dbReference>
<dbReference type="OrthoDB" id="9804955at2"/>
<dbReference type="PANTHER" id="PTHR32089">
    <property type="entry name" value="METHYL-ACCEPTING CHEMOTAXIS PROTEIN MCPB"/>
    <property type="match status" value="1"/>
</dbReference>
<evidence type="ECO:0000256" key="2">
    <source>
        <dbReference type="ARBA" id="ARBA00029447"/>
    </source>
</evidence>
<keyword evidence="1 3" id="KW-0807">Transducer</keyword>
<dbReference type="Gene3D" id="1.10.287.950">
    <property type="entry name" value="Methyl-accepting chemotaxis protein"/>
    <property type="match status" value="1"/>
</dbReference>
<protein>
    <submittedName>
        <fullName evidence="7">Methyl-accepting chemotaxis protein McpC</fullName>
    </submittedName>
</protein>
<accession>A0A140L2V1</accession>